<sequence>MRIVYKIVEYLEGCNRYSFSPDIDSHNKRKAVLTPLLSISERWRVAALDSICDNCQLDFNTEREAIEITYPAWPTGFSYLGVCKNHLVKQVVVAATLWADMRRGKFSQVMARPQYESLVFSSATSLVLRMWNSVASSSMCDGYVYTCNKETEIQGNVATIARSLLHLTPAAFCITVSVISGQGTQYYHGG</sequence>
<evidence type="ECO:0000313" key="2">
    <source>
        <dbReference type="Proteomes" id="UP001151516"/>
    </source>
</evidence>
<accession>A0A9W8GG46</accession>
<dbReference type="EMBL" id="JANBTX010000204">
    <property type="protein sequence ID" value="KAJ2684536.1"/>
    <property type="molecule type" value="Genomic_DNA"/>
</dbReference>
<keyword evidence="2" id="KW-1185">Reference proteome</keyword>
<protein>
    <submittedName>
        <fullName evidence="1">Uncharacterized protein</fullName>
    </submittedName>
</protein>
<reference evidence="1" key="1">
    <citation type="submission" date="2022-07" db="EMBL/GenBank/DDBJ databases">
        <title>Phylogenomic reconstructions and comparative analyses of Kickxellomycotina fungi.</title>
        <authorList>
            <person name="Reynolds N.K."/>
            <person name="Stajich J.E."/>
            <person name="Barry K."/>
            <person name="Grigoriev I.V."/>
            <person name="Crous P."/>
            <person name="Smith M.E."/>
        </authorList>
    </citation>
    <scope>NUCLEOTIDE SEQUENCE</scope>
    <source>
        <strain evidence="1">CBS 109367</strain>
    </source>
</reference>
<evidence type="ECO:0000313" key="1">
    <source>
        <dbReference type="EMBL" id="KAJ2684536.1"/>
    </source>
</evidence>
<dbReference type="AlphaFoldDB" id="A0A9W8GG46"/>
<organism evidence="1 2">
    <name type="scientific">Coemansia spiralis</name>
    <dbReference type="NCBI Taxonomy" id="417178"/>
    <lineage>
        <taxon>Eukaryota</taxon>
        <taxon>Fungi</taxon>
        <taxon>Fungi incertae sedis</taxon>
        <taxon>Zoopagomycota</taxon>
        <taxon>Kickxellomycotina</taxon>
        <taxon>Kickxellomycetes</taxon>
        <taxon>Kickxellales</taxon>
        <taxon>Kickxellaceae</taxon>
        <taxon>Coemansia</taxon>
    </lineage>
</organism>
<feature type="non-terminal residue" evidence="1">
    <location>
        <position position="190"/>
    </location>
</feature>
<proteinExistence type="predicted"/>
<comment type="caution">
    <text evidence="1">The sequence shown here is derived from an EMBL/GenBank/DDBJ whole genome shotgun (WGS) entry which is preliminary data.</text>
</comment>
<gene>
    <name evidence="1" type="ORF">IWW39_004852</name>
</gene>
<dbReference type="OrthoDB" id="5584282at2759"/>
<dbReference type="Proteomes" id="UP001151516">
    <property type="component" value="Unassembled WGS sequence"/>
</dbReference>
<name>A0A9W8GG46_9FUNG</name>